<keyword evidence="1" id="KW-0472">Membrane</keyword>
<protein>
    <recommendedName>
        <fullName evidence="2">Archaeal Type IV pilin N-terminal domain-containing protein</fullName>
    </recommendedName>
</protein>
<dbReference type="AlphaFoldDB" id="A0AAV3TDX9"/>
<feature type="domain" description="Archaeal Type IV pilin N-terminal" evidence="2">
    <location>
        <begin position="11"/>
        <end position="94"/>
    </location>
</feature>
<dbReference type="InterPro" id="IPR012859">
    <property type="entry name" value="Pilin_N_archaeal"/>
</dbReference>
<evidence type="ECO:0000313" key="4">
    <source>
        <dbReference type="Proteomes" id="UP001500420"/>
    </source>
</evidence>
<evidence type="ECO:0000313" key="3">
    <source>
        <dbReference type="EMBL" id="GAA0680770.1"/>
    </source>
</evidence>
<sequence length="156" mass="16089">MQFDALSADDRAVASMLGVTLLLGTAVVGAAVVGAFVLDVGSTSASSSVSGETQASQAPQVQWELQNGSDGVTLQHVAGDTVQPGQVRVVGDLESDYVGTRLDDSSLFGEESVRAGDEATIDESRLSGDTGTVALIWTSSDGSDAVVLSEYEYDLR</sequence>
<dbReference type="Pfam" id="PF07790">
    <property type="entry name" value="Pilin_N"/>
    <property type="match status" value="1"/>
</dbReference>
<dbReference type="RefSeq" id="WP_343775165.1">
    <property type="nucleotide sequence ID" value="NZ_BAAADV010000007.1"/>
</dbReference>
<organism evidence="3 4">
    <name type="scientific">Natronoarchaeum mannanilyticum</name>
    <dbReference type="NCBI Taxonomy" id="926360"/>
    <lineage>
        <taxon>Archaea</taxon>
        <taxon>Methanobacteriati</taxon>
        <taxon>Methanobacteriota</taxon>
        <taxon>Stenosarchaea group</taxon>
        <taxon>Halobacteria</taxon>
        <taxon>Halobacteriales</taxon>
        <taxon>Natronoarchaeaceae</taxon>
    </lineage>
</organism>
<evidence type="ECO:0000259" key="2">
    <source>
        <dbReference type="Pfam" id="PF07790"/>
    </source>
</evidence>
<name>A0AAV3TDX9_9EURY</name>
<keyword evidence="1" id="KW-0812">Transmembrane</keyword>
<dbReference type="EMBL" id="BAAADV010000007">
    <property type="protein sequence ID" value="GAA0680770.1"/>
    <property type="molecule type" value="Genomic_DNA"/>
</dbReference>
<reference evidence="3 4" key="1">
    <citation type="journal article" date="2019" name="Int. J. Syst. Evol. Microbiol.">
        <title>The Global Catalogue of Microorganisms (GCM) 10K type strain sequencing project: providing services to taxonomists for standard genome sequencing and annotation.</title>
        <authorList>
            <consortium name="The Broad Institute Genomics Platform"/>
            <consortium name="The Broad Institute Genome Sequencing Center for Infectious Disease"/>
            <person name="Wu L."/>
            <person name="Ma J."/>
        </authorList>
    </citation>
    <scope>NUCLEOTIDE SEQUENCE [LARGE SCALE GENOMIC DNA]</scope>
    <source>
        <strain evidence="3 4">JCM 16328</strain>
    </source>
</reference>
<accession>A0AAV3TDX9</accession>
<comment type="caution">
    <text evidence="3">The sequence shown here is derived from an EMBL/GenBank/DDBJ whole genome shotgun (WGS) entry which is preliminary data.</text>
</comment>
<gene>
    <name evidence="3" type="ORF">GCM10009020_32090</name>
</gene>
<dbReference type="Proteomes" id="UP001500420">
    <property type="component" value="Unassembled WGS sequence"/>
</dbReference>
<feature type="transmembrane region" description="Helical" evidence="1">
    <location>
        <begin position="12"/>
        <end position="38"/>
    </location>
</feature>
<keyword evidence="1" id="KW-1133">Transmembrane helix</keyword>
<keyword evidence="4" id="KW-1185">Reference proteome</keyword>
<proteinExistence type="predicted"/>
<evidence type="ECO:0000256" key="1">
    <source>
        <dbReference type="SAM" id="Phobius"/>
    </source>
</evidence>